<name>A0A1I1S3U0_9LACO</name>
<evidence type="ECO:0000313" key="3">
    <source>
        <dbReference type="EMBL" id="SFD41012.1"/>
    </source>
</evidence>
<dbReference type="AlphaFoldDB" id="A0A1I1S3U0"/>
<evidence type="ECO:0000313" key="4">
    <source>
        <dbReference type="Proteomes" id="UP000199599"/>
    </source>
</evidence>
<sequence>MADSSKIVLDDKNNGEEIEIDSSVLEVIMGIAAEKVDGVAAMHGNVKSGINRVLGRENRGKGIAIKLDDNHNLIADVYVSFEAGSYVPKVAMDLQKSLRQQVLQMTDLVLKEINVHVTGLVFPDDPEEQQDNRGTSQLFSDIDEKSKNESTPES</sequence>
<proteinExistence type="inferred from homology"/>
<comment type="similarity">
    <text evidence="1">Belongs to the asp23 family.</text>
</comment>
<feature type="compositionally biased region" description="Basic and acidic residues" evidence="2">
    <location>
        <begin position="142"/>
        <end position="154"/>
    </location>
</feature>
<dbReference type="STRING" id="1505723.SAMN04487792_0707"/>
<reference evidence="4" key="1">
    <citation type="submission" date="2016-10" db="EMBL/GenBank/DDBJ databases">
        <authorList>
            <person name="Varghese N."/>
            <person name="Submissions S."/>
        </authorList>
    </citation>
    <scope>NUCLEOTIDE SEQUENCE [LARGE SCALE GENOMIC DNA]</scope>
    <source>
        <strain evidence="4">R-53102</strain>
    </source>
</reference>
<organism evidence="3 4">
    <name type="scientific">Lactobacillus bombicola</name>
    <dbReference type="NCBI Taxonomy" id="1505723"/>
    <lineage>
        <taxon>Bacteria</taxon>
        <taxon>Bacillati</taxon>
        <taxon>Bacillota</taxon>
        <taxon>Bacilli</taxon>
        <taxon>Lactobacillales</taxon>
        <taxon>Lactobacillaceae</taxon>
        <taxon>Lactobacillus</taxon>
    </lineage>
</organism>
<dbReference type="PANTHER" id="PTHR34297:SF1">
    <property type="entry name" value="ASP23_GLS24 FAMILY ENVELOPE STRESS RESPONSE PROTEIN"/>
    <property type="match status" value="1"/>
</dbReference>
<dbReference type="Proteomes" id="UP000199599">
    <property type="component" value="Unassembled WGS sequence"/>
</dbReference>
<dbReference type="PANTHER" id="PTHR34297">
    <property type="entry name" value="HYPOTHETICAL CYTOSOLIC PROTEIN-RELATED"/>
    <property type="match status" value="1"/>
</dbReference>
<protein>
    <submittedName>
        <fullName evidence="3">Uncharacterized conserved protein YloU, alkaline shock protein (Asp23) family</fullName>
    </submittedName>
</protein>
<feature type="region of interest" description="Disordered" evidence="2">
    <location>
        <begin position="122"/>
        <end position="154"/>
    </location>
</feature>
<gene>
    <name evidence="3" type="ORF">SAMN04487792_0707</name>
</gene>
<evidence type="ECO:0000256" key="2">
    <source>
        <dbReference type="SAM" id="MobiDB-lite"/>
    </source>
</evidence>
<dbReference type="InterPro" id="IPR005531">
    <property type="entry name" value="Asp23"/>
</dbReference>
<evidence type="ECO:0000256" key="1">
    <source>
        <dbReference type="ARBA" id="ARBA00005721"/>
    </source>
</evidence>
<dbReference type="RefSeq" id="WP_090092773.1">
    <property type="nucleotide sequence ID" value="NZ_CBCRVU010000003.1"/>
</dbReference>
<dbReference type="Pfam" id="PF03780">
    <property type="entry name" value="Asp23"/>
    <property type="match status" value="1"/>
</dbReference>
<dbReference type="EMBL" id="FOMN01000003">
    <property type="protein sequence ID" value="SFD41012.1"/>
    <property type="molecule type" value="Genomic_DNA"/>
</dbReference>
<accession>A0A1I1S3U0</accession>